<name>A0AAW1VKQ1_RUBAR</name>
<evidence type="ECO:0008006" key="4">
    <source>
        <dbReference type="Google" id="ProtNLM"/>
    </source>
</evidence>
<dbReference type="PANTHER" id="PTHR47458">
    <property type="entry name" value="SMAD/FHA DOMAIN-CONTAINING PROTEIN"/>
    <property type="match status" value="1"/>
</dbReference>
<sequence>MSEQGMGRTWTPYFYVARMIFVSEASLAELKAQLDEERDQRREEREKAAADLKVAVHKAQSDAQEELKQLSDAATRREREQQEVVNKLQESERETCLRIENLRTKLEDTRQKLVVSENKNRQLDTQICEVQLTSERRKKRVEELEYDIKGLRKELESEKQAAREEAWVKVFCP</sequence>
<comment type="caution">
    <text evidence="2">The sequence shown here is derived from an EMBL/GenBank/DDBJ whole genome shotgun (WGS) entry which is preliminary data.</text>
</comment>
<reference evidence="2 3" key="1">
    <citation type="journal article" date="2023" name="G3 (Bethesda)">
        <title>A chromosome-length genome assembly and annotation of blackberry (Rubus argutus, cv. 'Hillquist').</title>
        <authorList>
            <person name="Bruna T."/>
            <person name="Aryal R."/>
            <person name="Dudchenko O."/>
            <person name="Sargent D.J."/>
            <person name="Mead D."/>
            <person name="Buti M."/>
            <person name="Cavallini A."/>
            <person name="Hytonen T."/>
            <person name="Andres J."/>
            <person name="Pham M."/>
            <person name="Weisz D."/>
            <person name="Mascagni F."/>
            <person name="Usai G."/>
            <person name="Natali L."/>
            <person name="Bassil N."/>
            <person name="Fernandez G.E."/>
            <person name="Lomsadze A."/>
            <person name="Armour M."/>
            <person name="Olukolu B."/>
            <person name="Poorten T."/>
            <person name="Britton C."/>
            <person name="Davik J."/>
            <person name="Ashrafi H."/>
            <person name="Aiden E.L."/>
            <person name="Borodovsky M."/>
            <person name="Worthington M."/>
        </authorList>
    </citation>
    <scope>NUCLEOTIDE SEQUENCE [LARGE SCALE GENOMIC DNA]</scope>
    <source>
        <strain evidence="2">PI 553951</strain>
    </source>
</reference>
<gene>
    <name evidence="2" type="ORF">M0R45_001713</name>
</gene>
<proteinExistence type="predicted"/>
<evidence type="ECO:0000256" key="1">
    <source>
        <dbReference type="SAM" id="MobiDB-lite"/>
    </source>
</evidence>
<dbReference type="Proteomes" id="UP001457282">
    <property type="component" value="Unassembled WGS sequence"/>
</dbReference>
<protein>
    <recommendedName>
        <fullName evidence="4">Myosin tail domain-containing protein</fullName>
    </recommendedName>
</protein>
<dbReference type="PANTHER" id="PTHR47458:SF1">
    <property type="entry name" value="SMAD_FHA DOMAIN-CONTAINING PROTEIN"/>
    <property type="match status" value="1"/>
</dbReference>
<feature type="compositionally biased region" description="Basic and acidic residues" evidence="1">
    <location>
        <begin position="65"/>
        <end position="82"/>
    </location>
</feature>
<dbReference type="AlphaFoldDB" id="A0AAW1VKQ1"/>
<evidence type="ECO:0000313" key="3">
    <source>
        <dbReference type="Proteomes" id="UP001457282"/>
    </source>
</evidence>
<keyword evidence="3" id="KW-1185">Reference proteome</keyword>
<feature type="region of interest" description="Disordered" evidence="1">
    <location>
        <begin position="63"/>
        <end position="85"/>
    </location>
</feature>
<evidence type="ECO:0000313" key="2">
    <source>
        <dbReference type="EMBL" id="KAK9902347.1"/>
    </source>
</evidence>
<dbReference type="EMBL" id="JBEDUW010000259">
    <property type="protein sequence ID" value="KAK9902347.1"/>
    <property type="molecule type" value="Genomic_DNA"/>
</dbReference>
<organism evidence="2 3">
    <name type="scientific">Rubus argutus</name>
    <name type="common">Southern blackberry</name>
    <dbReference type="NCBI Taxonomy" id="59490"/>
    <lineage>
        <taxon>Eukaryota</taxon>
        <taxon>Viridiplantae</taxon>
        <taxon>Streptophyta</taxon>
        <taxon>Embryophyta</taxon>
        <taxon>Tracheophyta</taxon>
        <taxon>Spermatophyta</taxon>
        <taxon>Magnoliopsida</taxon>
        <taxon>eudicotyledons</taxon>
        <taxon>Gunneridae</taxon>
        <taxon>Pentapetalae</taxon>
        <taxon>rosids</taxon>
        <taxon>fabids</taxon>
        <taxon>Rosales</taxon>
        <taxon>Rosaceae</taxon>
        <taxon>Rosoideae</taxon>
        <taxon>Rosoideae incertae sedis</taxon>
        <taxon>Rubus</taxon>
    </lineage>
</organism>
<accession>A0AAW1VKQ1</accession>